<dbReference type="RefSeq" id="WP_205122478.1">
    <property type="nucleotide sequence ID" value="NZ_JAFBCM010000001.1"/>
</dbReference>
<protein>
    <submittedName>
        <fullName evidence="3">DUF4185 domain-containing protein</fullName>
    </submittedName>
</protein>
<dbReference type="EMBL" id="JBHRZH010000005">
    <property type="protein sequence ID" value="MFC3760478.1"/>
    <property type="molecule type" value="Genomic_DNA"/>
</dbReference>
<dbReference type="Pfam" id="PF13810">
    <property type="entry name" value="DUF4185"/>
    <property type="match status" value="1"/>
</dbReference>
<evidence type="ECO:0000256" key="1">
    <source>
        <dbReference type="SAM" id="SignalP"/>
    </source>
</evidence>
<keyword evidence="4" id="KW-1185">Reference proteome</keyword>
<gene>
    <name evidence="3" type="ORF">ACFOUW_06490</name>
</gene>
<dbReference type="InterPro" id="IPR025442">
    <property type="entry name" value="DUF4185"/>
</dbReference>
<evidence type="ECO:0000259" key="2">
    <source>
        <dbReference type="Pfam" id="PF13810"/>
    </source>
</evidence>
<accession>A0ABV7Y8I5</accession>
<dbReference type="Proteomes" id="UP001595699">
    <property type="component" value="Unassembled WGS sequence"/>
</dbReference>
<proteinExistence type="predicted"/>
<name>A0ABV7Y8I5_9ACTN</name>
<evidence type="ECO:0000313" key="3">
    <source>
        <dbReference type="EMBL" id="MFC3760478.1"/>
    </source>
</evidence>
<reference evidence="4" key="1">
    <citation type="journal article" date="2019" name="Int. J. Syst. Evol. Microbiol.">
        <title>The Global Catalogue of Microorganisms (GCM) 10K type strain sequencing project: providing services to taxonomists for standard genome sequencing and annotation.</title>
        <authorList>
            <consortium name="The Broad Institute Genomics Platform"/>
            <consortium name="The Broad Institute Genome Sequencing Center for Infectious Disease"/>
            <person name="Wu L."/>
            <person name="Ma J."/>
        </authorList>
    </citation>
    <scope>NUCLEOTIDE SEQUENCE [LARGE SCALE GENOMIC DNA]</scope>
    <source>
        <strain evidence="4">CGMCC 4.7241</strain>
    </source>
</reference>
<organism evidence="3 4">
    <name type="scientific">Tenggerimyces flavus</name>
    <dbReference type="NCBI Taxonomy" id="1708749"/>
    <lineage>
        <taxon>Bacteria</taxon>
        <taxon>Bacillati</taxon>
        <taxon>Actinomycetota</taxon>
        <taxon>Actinomycetes</taxon>
        <taxon>Propionibacteriales</taxon>
        <taxon>Nocardioidaceae</taxon>
        <taxon>Tenggerimyces</taxon>
    </lineage>
</organism>
<comment type="caution">
    <text evidence="3">The sequence shown here is derived from an EMBL/GenBank/DDBJ whole genome shotgun (WGS) entry which is preliminary data.</text>
</comment>
<evidence type="ECO:0000313" key="4">
    <source>
        <dbReference type="Proteomes" id="UP001595699"/>
    </source>
</evidence>
<feature type="domain" description="DUF4185" evidence="2">
    <location>
        <begin position="233"/>
        <end position="430"/>
    </location>
</feature>
<keyword evidence="1" id="KW-0732">Signal</keyword>
<feature type="chain" id="PRO_5046673572" evidence="1">
    <location>
        <begin position="23"/>
        <end position="455"/>
    </location>
</feature>
<feature type="signal peptide" evidence="1">
    <location>
        <begin position="1"/>
        <end position="22"/>
    </location>
</feature>
<sequence>MIAKVALAGLLCAGGLVPPLSAAAPPLPPTESVVTLANGPRYERATNGVVYSPLNEPSFIAGHDNGQSAGYDNGQGLRFSYWSFGDTFLTQPNGDGRRFLGNTGALTVDLDLADSVSDWWYEGGDGAPREFIGLNPTERAWNIQRADTSPAAGCQPRAGVAWMQCGDELALWGGSVVADPARGRILAFYSLIKRYHALKQGCTQDDIDNRNEACREFRFDGVGIGVNVWTEATSDGEGWVRQNVANATDPTTPSAIWPYDTDPATADPHFDTGMHVDGGFLYAYGCYGFLASECRLARVPLTPANAVWDRAAWRFYAGPGRDSTACPDVWSTALSCATPLPAGENGKLSGGAAGTSVFWSPYLSRFVALYSVPLSNDIHYRVAARPEGPWSAAGLLTTALPSAGTGLASISYAAFAHPEYAEQNGKVQYVTYAHTTGPTSSDFPVVKVTFGGGAQ</sequence>